<comment type="caution">
    <text evidence="1">The sequence shown here is derived from an EMBL/GenBank/DDBJ whole genome shotgun (WGS) entry which is preliminary data.</text>
</comment>
<proteinExistence type="predicted"/>
<evidence type="ECO:0000313" key="2">
    <source>
        <dbReference type="Proteomes" id="UP000248882"/>
    </source>
</evidence>
<sequence>MGKAEASAKVKLAARKQQVKDPVQFIEVVETELLELCEGNFVRNRIKPSDFSALQKHWGS</sequence>
<organism evidence="1 2">
    <name type="scientific">Algoriphagus chordae</name>
    <dbReference type="NCBI Taxonomy" id="237019"/>
    <lineage>
        <taxon>Bacteria</taxon>
        <taxon>Pseudomonadati</taxon>
        <taxon>Bacteroidota</taxon>
        <taxon>Cytophagia</taxon>
        <taxon>Cytophagales</taxon>
        <taxon>Cyclobacteriaceae</taxon>
        <taxon>Algoriphagus</taxon>
    </lineage>
</organism>
<protein>
    <submittedName>
        <fullName evidence="1">Uncharacterized protein</fullName>
    </submittedName>
</protein>
<evidence type="ECO:0000313" key="1">
    <source>
        <dbReference type="EMBL" id="PZX56808.1"/>
    </source>
</evidence>
<dbReference type="RefSeq" id="WP_111316818.1">
    <property type="nucleotide sequence ID" value="NZ_QKZT01000002.1"/>
</dbReference>
<keyword evidence="2" id="KW-1185">Reference proteome</keyword>
<accession>A0A2W7R7J0</accession>
<reference evidence="1 2" key="1">
    <citation type="submission" date="2018-06" db="EMBL/GenBank/DDBJ databases">
        <title>Genomic Encyclopedia of Archaeal and Bacterial Type Strains, Phase II (KMG-II): from individual species to whole genera.</title>
        <authorList>
            <person name="Goeker M."/>
        </authorList>
    </citation>
    <scope>NUCLEOTIDE SEQUENCE [LARGE SCALE GENOMIC DNA]</scope>
    <source>
        <strain evidence="1 2">DSM 19830</strain>
    </source>
</reference>
<dbReference type="EMBL" id="QKZT01000002">
    <property type="protein sequence ID" value="PZX56808.1"/>
    <property type="molecule type" value="Genomic_DNA"/>
</dbReference>
<name>A0A2W7R7J0_9BACT</name>
<dbReference type="Proteomes" id="UP000248882">
    <property type="component" value="Unassembled WGS sequence"/>
</dbReference>
<gene>
    <name evidence="1" type="ORF">LV85_00741</name>
</gene>
<dbReference type="AlphaFoldDB" id="A0A2W7R7J0"/>